<dbReference type="AlphaFoldDB" id="X0SKL4"/>
<sequence>MQLIYLDDLGVNPNQVEIDAFIESALAQGGPDYSLIVSHRQRLTDKFGQQGFEQIDALLRELGDIAETCPFVLIVGDPDVVPFAVLPNPTNDGDVLFTDDVYGDNDHDNLTVPDIPVARIPDGYSLDLLLTQLSPSSVPASGDFTLANSKRPHADGVASQVFGPGRSLFWSLPTRHAQFDPSLVNVRYSYFMLHGASGDTRIWWGEEDVYPDAFTVAEASSQGIVLSGACYGAYTFNRTPDDSIALAFLVSGARAFVGATGITYSPIWSPGPDPTGPMRHDAVFQYAFLDALSRGQAPLAAFMGAKKQMGDLASTGNATAAELKMLHELLYYGKP</sequence>
<gene>
    <name evidence="1" type="ORF">S01H1_03988</name>
</gene>
<protein>
    <recommendedName>
        <fullName evidence="2">Gingipain domain-containing protein</fullName>
    </recommendedName>
</protein>
<dbReference type="EMBL" id="BARS01002131">
    <property type="protein sequence ID" value="GAF81628.1"/>
    <property type="molecule type" value="Genomic_DNA"/>
</dbReference>
<evidence type="ECO:0008006" key="2">
    <source>
        <dbReference type="Google" id="ProtNLM"/>
    </source>
</evidence>
<organism evidence="1">
    <name type="scientific">marine sediment metagenome</name>
    <dbReference type="NCBI Taxonomy" id="412755"/>
    <lineage>
        <taxon>unclassified sequences</taxon>
        <taxon>metagenomes</taxon>
        <taxon>ecological metagenomes</taxon>
    </lineage>
</organism>
<accession>X0SKL4</accession>
<name>X0SKL4_9ZZZZ</name>
<reference evidence="1" key="1">
    <citation type="journal article" date="2014" name="Front. Microbiol.">
        <title>High frequency of phylogenetically diverse reductive dehalogenase-homologous genes in deep subseafloor sedimentary metagenomes.</title>
        <authorList>
            <person name="Kawai M."/>
            <person name="Futagami T."/>
            <person name="Toyoda A."/>
            <person name="Takaki Y."/>
            <person name="Nishi S."/>
            <person name="Hori S."/>
            <person name="Arai W."/>
            <person name="Tsubouchi T."/>
            <person name="Morono Y."/>
            <person name="Uchiyama I."/>
            <person name="Ito T."/>
            <person name="Fujiyama A."/>
            <person name="Inagaki F."/>
            <person name="Takami H."/>
        </authorList>
    </citation>
    <scope>NUCLEOTIDE SEQUENCE</scope>
    <source>
        <strain evidence="1">Expedition CK06-06</strain>
    </source>
</reference>
<comment type="caution">
    <text evidence="1">The sequence shown here is derived from an EMBL/GenBank/DDBJ whole genome shotgun (WGS) entry which is preliminary data.</text>
</comment>
<proteinExistence type="predicted"/>
<evidence type="ECO:0000313" key="1">
    <source>
        <dbReference type="EMBL" id="GAF81628.1"/>
    </source>
</evidence>